<dbReference type="GeneID" id="87819305"/>
<dbReference type="Pfam" id="PF00075">
    <property type="entry name" value="RNase_H"/>
    <property type="match status" value="1"/>
</dbReference>
<dbReference type="InterPro" id="IPR012337">
    <property type="entry name" value="RNaseH-like_sf"/>
</dbReference>
<evidence type="ECO:0000256" key="1">
    <source>
        <dbReference type="SAM" id="MobiDB-lite"/>
    </source>
</evidence>
<feature type="region of interest" description="Disordered" evidence="1">
    <location>
        <begin position="295"/>
        <end position="316"/>
    </location>
</feature>
<keyword evidence="4" id="KW-1185">Reference proteome</keyword>
<proteinExistence type="predicted"/>
<name>A0AAN6ZR80_9PEZI</name>
<reference evidence="3" key="2">
    <citation type="submission" date="2023-05" db="EMBL/GenBank/DDBJ databases">
        <authorList>
            <consortium name="Lawrence Berkeley National Laboratory"/>
            <person name="Steindorff A."/>
            <person name="Hensen N."/>
            <person name="Bonometti L."/>
            <person name="Westerberg I."/>
            <person name="Brannstrom I.O."/>
            <person name="Guillou S."/>
            <person name="Cros-Aarteil S."/>
            <person name="Calhoun S."/>
            <person name="Haridas S."/>
            <person name="Kuo A."/>
            <person name="Mondo S."/>
            <person name="Pangilinan J."/>
            <person name="Riley R."/>
            <person name="Labutti K."/>
            <person name="Andreopoulos B."/>
            <person name="Lipzen A."/>
            <person name="Chen C."/>
            <person name="Yanf M."/>
            <person name="Daum C."/>
            <person name="Ng V."/>
            <person name="Clum A."/>
            <person name="Ohm R."/>
            <person name="Martin F."/>
            <person name="Silar P."/>
            <person name="Natvig D."/>
            <person name="Lalanne C."/>
            <person name="Gautier V."/>
            <person name="Ament-Velasquez S.L."/>
            <person name="Kruys A."/>
            <person name="Hutchinson M.I."/>
            <person name="Powell A.J."/>
            <person name="Barry K."/>
            <person name="Miller A.N."/>
            <person name="Grigoriev I.V."/>
            <person name="Debuchy R."/>
            <person name="Gladieux P."/>
            <person name="Thoren M.H."/>
            <person name="Johannesson H."/>
        </authorList>
    </citation>
    <scope>NUCLEOTIDE SEQUENCE</scope>
    <source>
        <strain evidence="3">CBS 141.50</strain>
    </source>
</reference>
<feature type="compositionally biased region" description="Polar residues" evidence="1">
    <location>
        <begin position="295"/>
        <end position="308"/>
    </location>
</feature>
<dbReference type="SUPFAM" id="SSF53098">
    <property type="entry name" value="Ribonuclease H-like"/>
    <property type="match status" value="1"/>
</dbReference>
<dbReference type="PROSITE" id="PS51257">
    <property type="entry name" value="PROKAR_LIPOPROTEIN"/>
    <property type="match status" value="1"/>
</dbReference>
<comment type="caution">
    <text evidence="3">The sequence shown here is derived from an EMBL/GenBank/DDBJ whole genome shotgun (WGS) entry which is preliminary data.</text>
</comment>
<dbReference type="GO" id="GO:0003676">
    <property type="term" value="F:nucleic acid binding"/>
    <property type="evidence" value="ECO:0007669"/>
    <property type="project" value="InterPro"/>
</dbReference>
<evidence type="ECO:0000313" key="3">
    <source>
        <dbReference type="EMBL" id="KAK4147308.1"/>
    </source>
</evidence>
<dbReference type="PROSITE" id="PS50879">
    <property type="entry name" value="RNASE_H_1"/>
    <property type="match status" value="1"/>
</dbReference>
<gene>
    <name evidence="3" type="ORF">C8A04DRAFT_34041</name>
</gene>
<sequence length="703" mass="77367">MCWKKSVLGTCSNCLVVSSCSPAHQALHEDEGEMCAKIKTTREALERRVKAARQANPGIGPQEFQMLIPPSVALDHNPSASVLGPGEAAAVALMHVGTSQAAETALEYLLEILQSRRSSSLSADAVPALLLRMGMEQECYDFIKWFATLERERYDWENKNLPFLDIRFADVFEPVGVFCKGTDVTLSHLAVLALLKLRIRFDLEAGKAADRRPGITARAMLRVWNRHQQYHTLFQAIQDRNPYFWEELLDEMKEDPRLPASYSCGSELEARESEGALGTVKSDILTTVSVYQTPATVSPSSTSERNGSSAGGTLIKRRGTGKVFPSRFIPDSATHSPADLFAGSRASPSGDVYRFVAINDPNTCLAFVDGACLNNGQPDARAGVFDDGDYHIATSNRAELRAAIAALRLCNWRLEGWDRLLIATDSTYVADGAISWAKSWVRRGWTTRASKKVENRDLWEMLLGEVERWKELGLQVAIWKDAAGRGAVQDRFRDITIRYGVTPTGGVARVGGDLILHLGEDRVIKQAFPNAYAQIRSSLPNAKYVTTYHDALTLLDSTPSPRRILLADATVSRCKKLWERVIDRLRGGAAVVLAGFFSCNLSQSDFDRMFIKLGLPWRYRTHDHDMFTLGAGMAVGLQKSYSMYAQCISVISTNQALYRSDYLPGEAAVATAKVGAGRLAYIGDASGEEGTGAVLKAIFQGEF</sequence>
<feature type="domain" description="RNase H type-1" evidence="2">
    <location>
        <begin position="360"/>
        <end position="502"/>
    </location>
</feature>
<dbReference type="RefSeq" id="XP_062640679.1">
    <property type="nucleotide sequence ID" value="XM_062782692.1"/>
</dbReference>
<accession>A0AAN6ZR80</accession>
<dbReference type="InterPro" id="IPR036397">
    <property type="entry name" value="RNaseH_sf"/>
</dbReference>
<reference evidence="3" key="1">
    <citation type="journal article" date="2023" name="Mol. Phylogenet. Evol.">
        <title>Genome-scale phylogeny and comparative genomics of the fungal order Sordariales.</title>
        <authorList>
            <person name="Hensen N."/>
            <person name="Bonometti L."/>
            <person name="Westerberg I."/>
            <person name="Brannstrom I.O."/>
            <person name="Guillou S."/>
            <person name="Cros-Aarteil S."/>
            <person name="Calhoun S."/>
            <person name="Haridas S."/>
            <person name="Kuo A."/>
            <person name="Mondo S."/>
            <person name="Pangilinan J."/>
            <person name="Riley R."/>
            <person name="LaButti K."/>
            <person name="Andreopoulos B."/>
            <person name="Lipzen A."/>
            <person name="Chen C."/>
            <person name="Yan M."/>
            <person name="Daum C."/>
            <person name="Ng V."/>
            <person name="Clum A."/>
            <person name="Steindorff A."/>
            <person name="Ohm R.A."/>
            <person name="Martin F."/>
            <person name="Silar P."/>
            <person name="Natvig D.O."/>
            <person name="Lalanne C."/>
            <person name="Gautier V."/>
            <person name="Ament-Velasquez S.L."/>
            <person name="Kruys A."/>
            <person name="Hutchinson M.I."/>
            <person name="Powell A.J."/>
            <person name="Barry K."/>
            <person name="Miller A.N."/>
            <person name="Grigoriev I.V."/>
            <person name="Debuchy R."/>
            <person name="Gladieux P."/>
            <person name="Hiltunen Thoren M."/>
            <person name="Johannesson H."/>
        </authorList>
    </citation>
    <scope>NUCLEOTIDE SEQUENCE</scope>
    <source>
        <strain evidence="3">CBS 141.50</strain>
    </source>
</reference>
<evidence type="ECO:0000259" key="2">
    <source>
        <dbReference type="PROSITE" id="PS50879"/>
    </source>
</evidence>
<organism evidence="3 4">
    <name type="scientific">Dichotomopilus funicola</name>
    <dbReference type="NCBI Taxonomy" id="1934379"/>
    <lineage>
        <taxon>Eukaryota</taxon>
        <taxon>Fungi</taxon>
        <taxon>Dikarya</taxon>
        <taxon>Ascomycota</taxon>
        <taxon>Pezizomycotina</taxon>
        <taxon>Sordariomycetes</taxon>
        <taxon>Sordariomycetidae</taxon>
        <taxon>Sordariales</taxon>
        <taxon>Chaetomiaceae</taxon>
        <taxon>Dichotomopilus</taxon>
    </lineage>
</organism>
<dbReference type="AlphaFoldDB" id="A0AAN6ZR80"/>
<protein>
    <recommendedName>
        <fullName evidence="2">RNase H type-1 domain-containing protein</fullName>
    </recommendedName>
</protein>
<dbReference type="EMBL" id="MU853556">
    <property type="protein sequence ID" value="KAK4147308.1"/>
    <property type="molecule type" value="Genomic_DNA"/>
</dbReference>
<dbReference type="GO" id="GO:0004523">
    <property type="term" value="F:RNA-DNA hybrid ribonuclease activity"/>
    <property type="evidence" value="ECO:0007669"/>
    <property type="project" value="InterPro"/>
</dbReference>
<dbReference type="InterPro" id="IPR002156">
    <property type="entry name" value="RNaseH_domain"/>
</dbReference>
<dbReference type="Proteomes" id="UP001302676">
    <property type="component" value="Unassembled WGS sequence"/>
</dbReference>
<dbReference type="Gene3D" id="3.30.420.10">
    <property type="entry name" value="Ribonuclease H-like superfamily/Ribonuclease H"/>
    <property type="match status" value="1"/>
</dbReference>
<evidence type="ECO:0000313" key="4">
    <source>
        <dbReference type="Proteomes" id="UP001302676"/>
    </source>
</evidence>